<feature type="compositionally biased region" description="Low complexity" evidence="1">
    <location>
        <begin position="22"/>
        <end position="48"/>
    </location>
</feature>
<comment type="caution">
    <text evidence="2">The sequence shown here is derived from an EMBL/GenBank/DDBJ whole genome shotgun (WGS) entry which is preliminary data.</text>
</comment>
<feature type="compositionally biased region" description="Polar residues" evidence="1">
    <location>
        <begin position="1"/>
        <end position="12"/>
    </location>
</feature>
<feature type="region of interest" description="Disordered" evidence="1">
    <location>
        <begin position="383"/>
        <end position="402"/>
    </location>
</feature>
<name>A0AAE1LSY7_9NEOP</name>
<dbReference type="AlphaFoldDB" id="A0AAE1LSY7"/>
<dbReference type="Proteomes" id="UP001219518">
    <property type="component" value="Unassembled WGS sequence"/>
</dbReference>
<protein>
    <submittedName>
        <fullName evidence="2">Succinate--CoA ligase [ADP-forming] subunit beta</fullName>
    </submittedName>
</protein>
<organism evidence="2 3">
    <name type="scientific">Frankliniella fusca</name>
    <dbReference type="NCBI Taxonomy" id="407009"/>
    <lineage>
        <taxon>Eukaryota</taxon>
        <taxon>Metazoa</taxon>
        <taxon>Ecdysozoa</taxon>
        <taxon>Arthropoda</taxon>
        <taxon>Hexapoda</taxon>
        <taxon>Insecta</taxon>
        <taxon>Pterygota</taxon>
        <taxon>Neoptera</taxon>
        <taxon>Paraneoptera</taxon>
        <taxon>Thysanoptera</taxon>
        <taxon>Terebrantia</taxon>
        <taxon>Thripoidea</taxon>
        <taxon>Thripidae</taxon>
        <taxon>Frankliniella</taxon>
    </lineage>
</organism>
<dbReference type="GO" id="GO:0016874">
    <property type="term" value="F:ligase activity"/>
    <property type="evidence" value="ECO:0007669"/>
    <property type="project" value="UniProtKB-KW"/>
</dbReference>
<dbReference type="EMBL" id="JAHWGI010001411">
    <property type="protein sequence ID" value="KAK3930590.1"/>
    <property type="molecule type" value="Genomic_DNA"/>
</dbReference>
<gene>
    <name evidence="2" type="ORF">KUF71_005324</name>
</gene>
<feature type="non-terminal residue" evidence="2">
    <location>
        <position position="490"/>
    </location>
</feature>
<accession>A0AAE1LSY7</accession>
<feature type="region of interest" description="Disordered" evidence="1">
    <location>
        <begin position="1"/>
        <end position="55"/>
    </location>
</feature>
<evidence type="ECO:0000313" key="3">
    <source>
        <dbReference type="Proteomes" id="UP001219518"/>
    </source>
</evidence>
<sequence length="490" mass="51389">MEVTPGTSTPVSEATPIPLPAPAAALSTSSDALGAARPNSSGNTTDSGTSGGGGLCGDTLLERRRRFLMPERLWSCCSRWWVPRCVPRPAAPVGVPAVEAGVAPLGGFPAAPPPPAPPLAAPIMAGDAYLQETRERQLYHLTKDCDFLVPPEESEEALPPRAEPSLTRKRPWMARDPFSDGDLALPPEVVEAATEAAAALPTAGTGAGVEAVAVSAGTAGNTWCVTLIWLDHRSARSRQWASTRRSRGVLKKRASASRLASGRISRNLESASISRNTGFALLSSGGGEDDEEDEEVVLVAMAFGLVGVSPLAVVGFVVEPGAGGIAQDRGNVQARITSSCCKSSSTSRPATPTILLGTGQWPPYYRQTKWKKNEKKELVGPLCPRGARVQNSPENPPGSGLWMGPHTSCTLTGRGSAVSRSSCGNWYTRERSTSTSTSPTQGALDTTGHILRLRLVDHASQDPGCKTGGSWRRRLGVELGRACVTVGSST</sequence>
<proteinExistence type="predicted"/>
<evidence type="ECO:0000313" key="2">
    <source>
        <dbReference type="EMBL" id="KAK3930590.1"/>
    </source>
</evidence>
<reference evidence="2" key="1">
    <citation type="submission" date="2021-07" db="EMBL/GenBank/DDBJ databases">
        <authorList>
            <person name="Catto M.A."/>
            <person name="Jacobson A."/>
            <person name="Kennedy G."/>
            <person name="Labadie P."/>
            <person name="Hunt B.G."/>
            <person name="Srinivasan R."/>
        </authorList>
    </citation>
    <scope>NUCLEOTIDE SEQUENCE</scope>
    <source>
        <strain evidence="2">PL_HMW_Pooled</strain>
        <tissue evidence="2">Head</tissue>
    </source>
</reference>
<reference evidence="2" key="2">
    <citation type="journal article" date="2023" name="BMC Genomics">
        <title>Pest status, molecular evolution, and epigenetic factors derived from the genome assembly of Frankliniella fusca, a thysanopteran phytovirus vector.</title>
        <authorList>
            <person name="Catto M.A."/>
            <person name="Labadie P.E."/>
            <person name="Jacobson A.L."/>
            <person name="Kennedy G.G."/>
            <person name="Srinivasan R."/>
            <person name="Hunt B.G."/>
        </authorList>
    </citation>
    <scope>NUCLEOTIDE SEQUENCE</scope>
    <source>
        <strain evidence="2">PL_HMW_Pooled</strain>
    </source>
</reference>
<keyword evidence="3" id="KW-1185">Reference proteome</keyword>
<keyword evidence="2" id="KW-0436">Ligase</keyword>
<evidence type="ECO:0000256" key="1">
    <source>
        <dbReference type="SAM" id="MobiDB-lite"/>
    </source>
</evidence>